<organism evidence="1 2">
    <name type="scientific">Amedibacillus dolichus DSM 3991</name>
    <dbReference type="NCBI Taxonomy" id="428127"/>
    <lineage>
        <taxon>Bacteria</taxon>
        <taxon>Bacillati</taxon>
        <taxon>Bacillota</taxon>
        <taxon>Erysipelotrichia</taxon>
        <taxon>Erysipelotrichales</taxon>
        <taxon>Erysipelotrichaceae</taxon>
        <taxon>Amedibacillus</taxon>
    </lineage>
</organism>
<sequence length="67" mass="8095">MVILHKGKVLLRNFIIVYVCCLRHSNVNDFLLLLLISSYKQRGKDCYRKEMYVKMQDRLVKKYVFPI</sequence>
<proteinExistence type="predicted"/>
<name>A8R848_9FIRM</name>
<dbReference type="STRING" id="428127.EUBDOL_00181"/>
<dbReference type="AlphaFoldDB" id="A8R848"/>
<gene>
    <name evidence="1" type="ORF">EUBDOL_00181</name>
</gene>
<reference evidence="1 2" key="2">
    <citation type="submission" date="2007-09" db="EMBL/GenBank/DDBJ databases">
        <authorList>
            <person name="Fulton L."/>
            <person name="Clifton S."/>
            <person name="Fulton B."/>
            <person name="Xu J."/>
            <person name="Minx P."/>
            <person name="Pepin K.H."/>
            <person name="Johnson M."/>
            <person name="Thiruvilangam P."/>
            <person name="Bhonagiri V."/>
            <person name="Nash W.E."/>
            <person name="Mardis E.R."/>
            <person name="Wilson R.K."/>
        </authorList>
    </citation>
    <scope>NUCLEOTIDE SEQUENCE [LARGE SCALE GENOMIC DNA]</scope>
    <source>
        <strain evidence="1 2">DSM 3991</strain>
    </source>
</reference>
<comment type="caution">
    <text evidence="1">The sequence shown here is derived from an EMBL/GenBank/DDBJ whole genome shotgun (WGS) entry which is preliminary data.</text>
</comment>
<evidence type="ECO:0000313" key="2">
    <source>
        <dbReference type="Proteomes" id="UP000004090"/>
    </source>
</evidence>
<reference evidence="1 2" key="1">
    <citation type="submission" date="2007-09" db="EMBL/GenBank/DDBJ databases">
        <title>Draft genome sequence of Eubacterium dolichum (DSM 3991).</title>
        <authorList>
            <person name="Sudarsanam P."/>
            <person name="Ley R."/>
            <person name="Guruge J."/>
            <person name="Turnbaugh P.J."/>
            <person name="Mahowald M."/>
            <person name="Liep D."/>
            <person name="Gordon J."/>
        </authorList>
    </citation>
    <scope>NUCLEOTIDE SEQUENCE [LARGE SCALE GENOMIC DNA]</scope>
    <source>
        <strain evidence="1 2">DSM 3991</strain>
    </source>
</reference>
<dbReference type="HOGENOM" id="CLU_2806043_0_0_9"/>
<accession>A8R848</accession>
<protein>
    <submittedName>
        <fullName evidence="1">Uncharacterized protein</fullName>
    </submittedName>
</protein>
<dbReference type="EMBL" id="ABAW02000010">
    <property type="protein sequence ID" value="EDP12272.1"/>
    <property type="molecule type" value="Genomic_DNA"/>
</dbReference>
<evidence type="ECO:0000313" key="1">
    <source>
        <dbReference type="EMBL" id="EDP12272.1"/>
    </source>
</evidence>
<dbReference type="Proteomes" id="UP000004090">
    <property type="component" value="Unassembled WGS sequence"/>
</dbReference>